<accession>A0A9N9KUK9</accession>
<feature type="signal peptide" evidence="3">
    <location>
        <begin position="1"/>
        <end position="20"/>
    </location>
</feature>
<dbReference type="Pfam" id="PF00264">
    <property type="entry name" value="Tyrosinase"/>
    <property type="match status" value="1"/>
</dbReference>
<dbReference type="InterPro" id="IPR008922">
    <property type="entry name" value="Di-copper_centre_dom_sf"/>
</dbReference>
<dbReference type="InterPro" id="IPR002227">
    <property type="entry name" value="Tyrosinase_Cu-bd"/>
</dbReference>
<keyword evidence="3" id="KW-0732">Signal</keyword>
<evidence type="ECO:0000259" key="4">
    <source>
        <dbReference type="PROSITE" id="PS00498"/>
    </source>
</evidence>
<evidence type="ECO:0000313" key="5">
    <source>
        <dbReference type="EMBL" id="CAG8953371.1"/>
    </source>
</evidence>
<dbReference type="PANTHER" id="PTHR11474:SF125">
    <property type="entry name" value="N-ACETYL-6-HYDROXYTRYPTOPHAN OXIDASE IVOB-RELATED"/>
    <property type="match status" value="1"/>
</dbReference>
<dbReference type="PANTHER" id="PTHR11474">
    <property type="entry name" value="TYROSINASE FAMILY MEMBER"/>
    <property type="match status" value="1"/>
</dbReference>
<keyword evidence="6" id="KW-1185">Reference proteome</keyword>
<keyword evidence="1" id="KW-0479">Metal-binding</keyword>
<dbReference type="GO" id="GO:0046872">
    <property type="term" value="F:metal ion binding"/>
    <property type="evidence" value="ECO:0007669"/>
    <property type="project" value="UniProtKB-KW"/>
</dbReference>
<reference evidence="5" key="1">
    <citation type="submission" date="2021-07" db="EMBL/GenBank/DDBJ databases">
        <authorList>
            <person name="Durling M."/>
        </authorList>
    </citation>
    <scope>NUCLEOTIDE SEQUENCE</scope>
</reference>
<dbReference type="Gene3D" id="1.10.1280.10">
    <property type="entry name" value="Di-copper center containing domain from catechol oxidase"/>
    <property type="match status" value="1"/>
</dbReference>
<protein>
    <recommendedName>
        <fullName evidence="4">Tyrosinase copper-binding domain-containing protein</fullName>
    </recommendedName>
</protein>
<evidence type="ECO:0000256" key="3">
    <source>
        <dbReference type="SAM" id="SignalP"/>
    </source>
</evidence>
<dbReference type="InterPro" id="IPR050316">
    <property type="entry name" value="Tyrosinase/Hemocyanin"/>
</dbReference>
<dbReference type="OrthoDB" id="6132182at2759"/>
<keyword evidence="2" id="KW-0560">Oxidoreductase</keyword>
<feature type="chain" id="PRO_5040311777" description="Tyrosinase copper-binding domain-containing protein" evidence="3">
    <location>
        <begin position="21"/>
        <end position="414"/>
    </location>
</feature>
<name>A0A9N9KUK9_9HELO</name>
<evidence type="ECO:0000313" key="6">
    <source>
        <dbReference type="Proteomes" id="UP000696280"/>
    </source>
</evidence>
<dbReference type="GO" id="GO:0016491">
    <property type="term" value="F:oxidoreductase activity"/>
    <property type="evidence" value="ECO:0007669"/>
    <property type="project" value="UniProtKB-KW"/>
</dbReference>
<dbReference type="PROSITE" id="PS00498">
    <property type="entry name" value="TYROSINASE_2"/>
    <property type="match status" value="1"/>
</dbReference>
<gene>
    <name evidence="5" type="ORF">HYFRA_00010116</name>
</gene>
<proteinExistence type="predicted"/>
<dbReference type="PRINTS" id="PR00092">
    <property type="entry name" value="TYROSINASE"/>
</dbReference>
<evidence type="ECO:0000256" key="1">
    <source>
        <dbReference type="ARBA" id="ARBA00022723"/>
    </source>
</evidence>
<organism evidence="5 6">
    <name type="scientific">Hymenoscyphus fraxineus</name>
    <dbReference type="NCBI Taxonomy" id="746836"/>
    <lineage>
        <taxon>Eukaryota</taxon>
        <taxon>Fungi</taxon>
        <taxon>Dikarya</taxon>
        <taxon>Ascomycota</taxon>
        <taxon>Pezizomycotina</taxon>
        <taxon>Leotiomycetes</taxon>
        <taxon>Helotiales</taxon>
        <taxon>Helotiaceae</taxon>
        <taxon>Hymenoscyphus</taxon>
    </lineage>
</organism>
<evidence type="ECO:0000256" key="2">
    <source>
        <dbReference type="ARBA" id="ARBA00023002"/>
    </source>
</evidence>
<dbReference type="AlphaFoldDB" id="A0A9N9KUK9"/>
<sequence>MKNFQYLYAILSYFLYLAVGICEESCDTDTNEVAKIKYDTYRARAFATQVAALKNRTTGCTLKNVIVRKEWYVPWSPSCPPNPSIYPIEFLFNPSKRSTLSLSERQSYINAVLCLQLKPSKIPNDHAPGARSHFDDFVATHINQTVLIHSSVSILSILSRFLSWHRYFVHVYEAALRNECGYPGAQPYWDWSAHDATPNTNALFSDSGSIGGNGKAIVHNDTKFLIPTVPPAPVVIPAGTGGGCITTGPFVNYTVNLGPGPAPGGLEYNPRCLVRDFRPWMTNVSNTYSNVTETISLPNVTVFQETMEFTGVTVGIHPGGHGGVGGTMVDLYSSPADPAFFFHHAQIDHVWLLWQAQDFPNRTVQIGETLTFSNSPPSAPGTPNTTTDLGFLEGTYLLKELGSTIDGPFCYIYE</sequence>
<dbReference type="SUPFAM" id="SSF48056">
    <property type="entry name" value="Di-copper centre-containing domain"/>
    <property type="match status" value="1"/>
</dbReference>
<dbReference type="Proteomes" id="UP000696280">
    <property type="component" value="Unassembled WGS sequence"/>
</dbReference>
<comment type="caution">
    <text evidence="5">The sequence shown here is derived from an EMBL/GenBank/DDBJ whole genome shotgun (WGS) entry which is preliminary data.</text>
</comment>
<dbReference type="EMBL" id="CAJVRL010000050">
    <property type="protein sequence ID" value="CAG8953371.1"/>
    <property type="molecule type" value="Genomic_DNA"/>
</dbReference>
<feature type="domain" description="Tyrosinase copper-binding" evidence="4">
    <location>
        <begin position="337"/>
        <end position="348"/>
    </location>
</feature>